<dbReference type="EMBL" id="WTYS01000001">
    <property type="protein sequence ID" value="MXO56843.1"/>
    <property type="molecule type" value="Genomic_DNA"/>
</dbReference>
<reference evidence="2 3" key="1">
    <citation type="submission" date="2019-12" db="EMBL/GenBank/DDBJ databases">
        <title>Genomic-based taxomic classification of the family Erythrobacteraceae.</title>
        <authorList>
            <person name="Xu L."/>
        </authorList>
    </citation>
    <scope>NUCLEOTIDE SEQUENCE [LARGE SCALE GENOMIC DNA]</scope>
    <source>
        <strain evidence="2 3">JCM 17802</strain>
    </source>
</reference>
<dbReference type="RefSeq" id="WP_160597997.1">
    <property type="nucleotide sequence ID" value="NZ_WTYS01000001.1"/>
</dbReference>
<feature type="transmembrane region" description="Helical" evidence="1">
    <location>
        <begin position="75"/>
        <end position="96"/>
    </location>
</feature>
<protein>
    <recommendedName>
        <fullName evidence="4">VanZ-like domain-containing protein</fullName>
    </recommendedName>
</protein>
<organism evidence="2 3">
    <name type="scientific">Pontixanthobacter gangjinensis</name>
    <dbReference type="NCBI Taxonomy" id="1028742"/>
    <lineage>
        <taxon>Bacteria</taxon>
        <taxon>Pseudomonadati</taxon>
        <taxon>Pseudomonadota</taxon>
        <taxon>Alphaproteobacteria</taxon>
        <taxon>Sphingomonadales</taxon>
        <taxon>Erythrobacteraceae</taxon>
        <taxon>Pontixanthobacter</taxon>
    </lineage>
</organism>
<evidence type="ECO:0000256" key="1">
    <source>
        <dbReference type="SAM" id="Phobius"/>
    </source>
</evidence>
<dbReference type="Proteomes" id="UP000468943">
    <property type="component" value="Unassembled WGS sequence"/>
</dbReference>
<name>A0A6I4SM96_9SPHN</name>
<keyword evidence="1" id="KW-1133">Transmembrane helix</keyword>
<evidence type="ECO:0008006" key="4">
    <source>
        <dbReference type="Google" id="ProtNLM"/>
    </source>
</evidence>
<dbReference type="AlphaFoldDB" id="A0A6I4SM96"/>
<keyword evidence="1" id="KW-0812">Transmembrane</keyword>
<comment type="caution">
    <text evidence="2">The sequence shown here is derived from an EMBL/GenBank/DDBJ whole genome shotgun (WGS) entry which is preliminary data.</text>
</comment>
<dbReference type="OrthoDB" id="6660115at2"/>
<feature type="transmembrane region" description="Helical" evidence="1">
    <location>
        <begin position="22"/>
        <end position="40"/>
    </location>
</feature>
<sequence>MNPLNDFKIAIVDFTGLAKDALHIYVALGVFIAACLIFRWRALEWKPVLLVLAVAICGEIFDMRHNALRENDPFVLASLHDVWNTLLVPLIIFAAARYSRIFEKPKPPKAEAVVSGNEPEM</sequence>
<accession>A0A6I4SM96</accession>
<proteinExistence type="predicted"/>
<evidence type="ECO:0000313" key="3">
    <source>
        <dbReference type="Proteomes" id="UP000468943"/>
    </source>
</evidence>
<evidence type="ECO:0000313" key="2">
    <source>
        <dbReference type="EMBL" id="MXO56843.1"/>
    </source>
</evidence>
<keyword evidence="3" id="KW-1185">Reference proteome</keyword>
<keyword evidence="1" id="KW-0472">Membrane</keyword>
<gene>
    <name evidence="2" type="ORF">GRI36_08100</name>
</gene>